<keyword evidence="1" id="KW-1133">Transmembrane helix</keyword>
<evidence type="ECO:0000313" key="3">
    <source>
        <dbReference type="Proteomes" id="UP001249291"/>
    </source>
</evidence>
<sequence>MEPVPTDFWGVVVPSWLGAVASIAASTVAVIAFVNSLSAKGGVREIGEALNREPTAQPGGRSLRASSVAEPEPWMFRSDGRVGSFRNTSGEVLTVSGITATAGIEATLSEQLPLAVPPTASFEVLLGRTLGGPAVRGVTIEWVREDGELVSRTYYL</sequence>
<reference evidence="2 3" key="1">
    <citation type="submission" date="2023-08" db="EMBL/GenBank/DDBJ databases">
        <title>Functional and genomic diversity of the sorghum phyllosphere microbiome.</title>
        <authorList>
            <person name="Shade A."/>
        </authorList>
    </citation>
    <scope>NUCLEOTIDE SEQUENCE [LARGE SCALE GENOMIC DNA]</scope>
    <source>
        <strain evidence="2 3">SORGH_AS_0445</strain>
    </source>
</reference>
<accession>A0ABU1HV31</accession>
<evidence type="ECO:0000313" key="2">
    <source>
        <dbReference type="EMBL" id="MDR6143667.1"/>
    </source>
</evidence>
<dbReference type="RefSeq" id="WP_309693015.1">
    <property type="nucleotide sequence ID" value="NZ_JAVIZQ010000001.1"/>
</dbReference>
<gene>
    <name evidence="2" type="ORF">QE375_003221</name>
</gene>
<protein>
    <submittedName>
        <fullName evidence="2">Uncharacterized protein</fullName>
    </submittedName>
</protein>
<keyword evidence="1" id="KW-0812">Transmembrane</keyword>
<proteinExistence type="predicted"/>
<comment type="caution">
    <text evidence="2">The sequence shown here is derived from an EMBL/GenBank/DDBJ whole genome shotgun (WGS) entry which is preliminary data.</text>
</comment>
<evidence type="ECO:0000256" key="1">
    <source>
        <dbReference type="SAM" id="Phobius"/>
    </source>
</evidence>
<dbReference type="EMBL" id="JAVIZQ010000001">
    <property type="protein sequence ID" value="MDR6143667.1"/>
    <property type="molecule type" value="Genomic_DNA"/>
</dbReference>
<feature type="transmembrane region" description="Helical" evidence="1">
    <location>
        <begin position="12"/>
        <end position="34"/>
    </location>
</feature>
<name>A0ABU1HV31_9MICO</name>
<keyword evidence="1" id="KW-0472">Membrane</keyword>
<organism evidence="2 3">
    <name type="scientific">Microbacterium foliorum</name>
    <dbReference type="NCBI Taxonomy" id="104336"/>
    <lineage>
        <taxon>Bacteria</taxon>
        <taxon>Bacillati</taxon>
        <taxon>Actinomycetota</taxon>
        <taxon>Actinomycetes</taxon>
        <taxon>Micrococcales</taxon>
        <taxon>Microbacteriaceae</taxon>
        <taxon>Microbacterium</taxon>
    </lineage>
</organism>
<keyword evidence="3" id="KW-1185">Reference proteome</keyword>
<dbReference type="Proteomes" id="UP001249291">
    <property type="component" value="Unassembled WGS sequence"/>
</dbReference>